<reference evidence="1 2" key="1">
    <citation type="journal article" date="2019" name="Front. Microbiol.">
        <title>Genomes of Neutrophilic Sulfur-Oxidizing Chemolithoautotrophs Representing 9 Proteobacterial Species From 8 Genera.</title>
        <authorList>
            <person name="Watanabe T."/>
            <person name="Kojima H."/>
            <person name="Umezawa K."/>
            <person name="Hori C."/>
            <person name="Takasuka T.E."/>
            <person name="Kato Y."/>
            <person name="Fukui M."/>
        </authorList>
    </citation>
    <scope>NUCLEOTIDE SEQUENCE [LARGE SCALE GENOMIC DNA]</scope>
    <source>
        <strain evidence="1 2">TTN</strain>
    </source>
</reference>
<sequence length="44" mass="4900">MTQTGPPTQAAGTGTRRARYLEKIVMDYRLRFAKDRAMLVTGVA</sequence>
<dbReference type="AlphaFoldDB" id="A0A401K0S3"/>
<proteinExistence type="predicted"/>
<evidence type="ECO:0000313" key="2">
    <source>
        <dbReference type="Proteomes" id="UP000286806"/>
    </source>
</evidence>
<dbReference type="Proteomes" id="UP000286806">
    <property type="component" value="Unassembled WGS sequence"/>
</dbReference>
<comment type="caution">
    <text evidence="1">The sequence shown here is derived from an EMBL/GenBank/DDBJ whole genome shotgun (WGS) entry which is preliminary data.</text>
</comment>
<accession>A0A401K0S3</accession>
<gene>
    <name evidence="1" type="ORF">SFMTTN_3067</name>
</gene>
<name>A0A401K0S3_9PROT</name>
<organism evidence="1 2">
    <name type="scientific">Sulfuriferula multivorans</name>
    <dbReference type="NCBI Taxonomy" id="1559896"/>
    <lineage>
        <taxon>Bacteria</taxon>
        <taxon>Pseudomonadati</taxon>
        <taxon>Pseudomonadota</taxon>
        <taxon>Betaproteobacteria</taxon>
        <taxon>Nitrosomonadales</taxon>
        <taxon>Sulfuricellaceae</taxon>
        <taxon>Sulfuriferula</taxon>
    </lineage>
</organism>
<evidence type="ECO:0000313" key="1">
    <source>
        <dbReference type="EMBL" id="GCB02245.1"/>
    </source>
</evidence>
<dbReference type="EMBL" id="BGOW01000036">
    <property type="protein sequence ID" value="GCB02245.1"/>
    <property type="molecule type" value="Genomic_DNA"/>
</dbReference>
<protein>
    <submittedName>
        <fullName evidence="1">Uncharacterized protein</fullName>
    </submittedName>
</protein>
<keyword evidence="2" id="KW-1185">Reference proteome</keyword>